<dbReference type="EMBL" id="LR134289">
    <property type="protein sequence ID" value="VEE10695.1"/>
    <property type="molecule type" value="Genomic_DNA"/>
</dbReference>
<dbReference type="GeneID" id="93023779"/>
<reference evidence="1 2" key="1">
    <citation type="submission" date="2018-12" db="EMBL/GenBank/DDBJ databases">
        <authorList>
            <consortium name="Pathogen Informatics"/>
        </authorList>
    </citation>
    <scope>NUCLEOTIDE SEQUENCE [LARGE SCALE GENOMIC DNA]</scope>
    <source>
        <strain evidence="1 2">NCTC11432</strain>
    </source>
</reference>
<dbReference type="AlphaFoldDB" id="A0A3S4N6G3"/>
<dbReference type="KEGG" id="cgle:NCTC11432_04319"/>
<evidence type="ECO:0000313" key="1">
    <source>
        <dbReference type="EMBL" id="VEE10695.1"/>
    </source>
</evidence>
<dbReference type="RefSeq" id="WP_002984575.1">
    <property type="nucleotide sequence ID" value="NZ_CP068486.1"/>
</dbReference>
<protein>
    <submittedName>
        <fullName evidence="1">Uncharacterized protein</fullName>
    </submittedName>
</protein>
<gene>
    <name evidence="1" type="ORF">NCTC11432_04319</name>
</gene>
<dbReference type="Proteomes" id="UP000279227">
    <property type="component" value="Chromosome"/>
</dbReference>
<accession>A0A3S4N6G3</accession>
<proteinExistence type="predicted"/>
<sequence>MENNIGKSANCAANAFMDFHKALYQCCSLEYNELKKVCDPDDLQNNEELFFLIPDEYNQEFINLVTVGCSIKQAYELLKEAYEF</sequence>
<evidence type="ECO:0000313" key="2">
    <source>
        <dbReference type="Proteomes" id="UP000279227"/>
    </source>
</evidence>
<name>A0A3S4N6G3_CHRGE</name>
<organism evidence="1 2">
    <name type="scientific">Chryseobacterium gleum</name>
    <name type="common">Flavobacterium gleum</name>
    <dbReference type="NCBI Taxonomy" id="250"/>
    <lineage>
        <taxon>Bacteria</taxon>
        <taxon>Pseudomonadati</taxon>
        <taxon>Bacteroidota</taxon>
        <taxon>Flavobacteriia</taxon>
        <taxon>Flavobacteriales</taxon>
        <taxon>Weeksellaceae</taxon>
        <taxon>Chryseobacterium group</taxon>
        <taxon>Chryseobacterium</taxon>
    </lineage>
</organism>
<dbReference type="STRING" id="525257.HMPREF0204_11387"/>